<keyword evidence="9" id="KW-0805">Transcription regulation</keyword>
<evidence type="ECO:0000256" key="7">
    <source>
        <dbReference type="ARBA" id="ARBA00022840"/>
    </source>
</evidence>
<dbReference type="SMART" id="SM00387">
    <property type="entry name" value="HATPase_c"/>
    <property type="match status" value="1"/>
</dbReference>
<dbReference type="InterPro" id="IPR003594">
    <property type="entry name" value="HATPase_dom"/>
</dbReference>
<evidence type="ECO:0000256" key="5">
    <source>
        <dbReference type="ARBA" id="ARBA00022741"/>
    </source>
</evidence>
<feature type="domain" description="HTH araC/xylS-type" evidence="13">
    <location>
        <begin position="1299"/>
        <end position="1398"/>
    </location>
</feature>
<dbReference type="SUPFAM" id="SSF63829">
    <property type="entry name" value="Calcium-dependent phosphotriesterase"/>
    <property type="match status" value="2"/>
</dbReference>
<dbReference type="Pfam" id="PF07494">
    <property type="entry name" value="Reg_prop"/>
    <property type="match status" value="6"/>
</dbReference>
<dbReference type="InterPro" id="IPR011123">
    <property type="entry name" value="Y_Y_Y"/>
</dbReference>
<dbReference type="InterPro" id="IPR036097">
    <property type="entry name" value="HisK_dim/P_sf"/>
</dbReference>
<dbReference type="GO" id="GO:0000155">
    <property type="term" value="F:phosphorelay sensor kinase activity"/>
    <property type="evidence" value="ECO:0007669"/>
    <property type="project" value="InterPro"/>
</dbReference>
<evidence type="ECO:0000256" key="4">
    <source>
        <dbReference type="ARBA" id="ARBA00022679"/>
    </source>
</evidence>
<dbReference type="EMBL" id="JAEUGD010000067">
    <property type="protein sequence ID" value="MBL6449666.1"/>
    <property type="molecule type" value="Genomic_DNA"/>
</dbReference>
<dbReference type="Gene3D" id="1.10.287.130">
    <property type="match status" value="1"/>
</dbReference>
<dbReference type="PRINTS" id="PR00344">
    <property type="entry name" value="BCTRLSENSOR"/>
</dbReference>
<dbReference type="PROSITE" id="PS50109">
    <property type="entry name" value="HIS_KIN"/>
    <property type="match status" value="1"/>
</dbReference>
<dbReference type="PANTHER" id="PTHR43547">
    <property type="entry name" value="TWO-COMPONENT HISTIDINE KINASE"/>
    <property type="match status" value="1"/>
</dbReference>
<dbReference type="GO" id="GO:0005524">
    <property type="term" value="F:ATP binding"/>
    <property type="evidence" value="ECO:0007669"/>
    <property type="project" value="UniProtKB-KW"/>
</dbReference>
<dbReference type="RefSeq" id="WP_202859213.1">
    <property type="nucleotide sequence ID" value="NZ_JAEUGD010000067.1"/>
</dbReference>
<dbReference type="SMART" id="SM00388">
    <property type="entry name" value="HisKA"/>
    <property type="match status" value="1"/>
</dbReference>
<dbReference type="InterPro" id="IPR011006">
    <property type="entry name" value="CheY-like_superfamily"/>
</dbReference>
<keyword evidence="8" id="KW-0902">Two-component regulatory system</keyword>
<dbReference type="Gene3D" id="1.10.10.60">
    <property type="entry name" value="Homeodomain-like"/>
    <property type="match status" value="1"/>
</dbReference>
<keyword evidence="5" id="KW-0547">Nucleotide-binding</keyword>
<keyword evidence="10" id="KW-0238">DNA-binding</keyword>
<dbReference type="InterPro" id="IPR005467">
    <property type="entry name" value="His_kinase_dom"/>
</dbReference>
<accession>A0A937G755</accession>
<dbReference type="InterPro" id="IPR018060">
    <property type="entry name" value="HTH_AraC"/>
</dbReference>
<dbReference type="Gene3D" id="3.40.50.2300">
    <property type="match status" value="1"/>
</dbReference>
<evidence type="ECO:0000313" key="17">
    <source>
        <dbReference type="Proteomes" id="UP000614216"/>
    </source>
</evidence>
<dbReference type="InterPro" id="IPR018062">
    <property type="entry name" value="HTH_AraC-typ_CS"/>
</dbReference>
<dbReference type="Pfam" id="PF12833">
    <property type="entry name" value="HTH_18"/>
    <property type="match status" value="1"/>
</dbReference>
<dbReference type="SUPFAM" id="SSF55874">
    <property type="entry name" value="ATPase domain of HSP90 chaperone/DNA topoisomerase II/histidine kinase"/>
    <property type="match status" value="1"/>
</dbReference>
<dbReference type="FunFam" id="3.30.565.10:FF:000037">
    <property type="entry name" value="Hybrid sensor histidine kinase/response regulator"/>
    <property type="match status" value="1"/>
</dbReference>
<keyword evidence="4" id="KW-0808">Transferase</keyword>
<dbReference type="CDD" id="cd17574">
    <property type="entry name" value="REC_OmpR"/>
    <property type="match status" value="1"/>
</dbReference>
<dbReference type="GO" id="GO:0003700">
    <property type="term" value="F:DNA-binding transcription factor activity"/>
    <property type="evidence" value="ECO:0007669"/>
    <property type="project" value="InterPro"/>
</dbReference>
<dbReference type="InterPro" id="IPR011110">
    <property type="entry name" value="Reg_prop"/>
</dbReference>
<dbReference type="FunFam" id="3.40.50.2300:FF:000138">
    <property type="entry name" value="Two-component system sensor histidine kinase/response regulator"/>
    <property type="match status" value="1"/>
</dbReference>
<name>A0A937G755_9BACT</name>
<evidence type="ECO:0000256" key="3">
    <source>
        <dbReference type="ARBA" id="ARBA00022553"/>
    </source>
</evidence>
<dbReference type="Pfam" id="PF00512">
    <property type="entry name" value="HisKA"/>
    <property type="match status" value="1"/>
</dbReference>
<dbReference type="InterPro" id="IPR013783">
    <property type="entry name" value="Ig-like_fold"/>
</dbReference>
<feature type="modified residue" description="4-aspartylphosphate" evidence="12">
    <location>
        <position position="1198"/>
    </location>
</feature>
<dbReference type="Pfam" id="PF02518">
    <property type="entry name" value="HATPase_c"/>
    <property type="match status" value="1"/>
</dbReference>
<evidence type="ECO:0000256" key="6">
    <source>
        <dbReference type="ARBA" id="ARBA00022777"/>
    </source>
</evidence>
<dbReference type="PROSITE" id="PS50110">
    <property type="entry name" value="RESPONSE_REGULATORY"/>
    <property type="match status" value="1"/>
</dbReference>
<dbReference type="SMART" id="SM00342">
    <property type="entry name" value="HTH_ARAC"/>
    <property type="match status" value="1"/>
</dbReference>
<sequence length="1403" mass="160980">MHTVMRIFKIWVRLIVVIGLYSQVQSQPSELADKEIIFDHLSKDLGLSQRSINCMLQDHEGYLWLGTWSGLVMYDGYSTTVFQSGNASEFKLKSNKITALYETPDHMIWIGTLIGGLYSYDKKTGKFHNYSHDPVRNSISDNNIWSITADAKGMIWIGTQNGLNRYDRSTDTFQVFYHQPDKPSSLCFNFVTSLHASIDNSLWVGTERGVSRIDLNNIGGGFDHFYFSDSSTNQDLDNYIYGITGFMQDKREIICWSTKKGLKIFKEGKINNYVYEDRPSSFSFFRSIYTYKKSSNYILLGSEMGLSIFDPSANKFIRFFGDFNKRDNLSHNTVTSMLIDRGGVLWVGTKKGINKFDTYNKNFELYDTSIFDRTKGIITGIQGSTRSNAQYWLSTMGGGLYEFSPESKSISGHDPQEMFHRYSLRVNEENDFTYFIQTMYVQDNGNVWLGTAGDGVFIFNERDLKKGQTIIDNYRHYNFNGTGTNKISDNYIMSLTPDKDGGMWVGTWSGGLNKIDTNGEAIIYDQPELRKAPLVVMHQTLDGDLWIGTRGKGLIKMSTDSGNSSLEVYTHKQNQLSNDFINVIHEDQKGHLWTGTEGGLNRFDRKKKQFVNYSKNGLKNNVVVGILEDKEGRLWLSHWNGITVINPAAVDNVIVNSYDRRDRIQGGFFYNNVCYKDSKGQLIFGGSSGFNIIQPEAINLNPFAPPVIIRDFMIFNNIVEPNKEFNGHVVLNEPISEAEKVHLRFNENSISFEFAALHFSAPEKNEYAYRLIGFDKEWKYTDADRRFANYTNLKHGTYFFEVKASNGDGVWSEVPSRVELIISPPWWKTSWAFTGYIIICLLALLLFRRMIIIRTNYENNIRLERIERENLEKLNKAKLKFFTNISHEFRTPLTLILGPLEKIINSGKGGKYMRDELTVINQNAMRLLRLANQLLDFRKAESGKLKLQVAEGDIVKFIKGIKLMFDEHAKQRGVNFEFLSSSKIINTYYDRNQLEKILFNLLSNAFKHTPKGGTIRLQVIEYEKQITIIVEDTGKGIEVEKLNKIFDRFYSDNEAEGGIGIGLALVRTLVHMHRGKIEVESEVGKFTRFIVRIPLGCDHFDQSEIVKNFEDSEQLSHYNPKVIELEPDDWDHEELRKEQFQEPVNLSKKKLLLVEDNTEVRSFIKSIFNDKYIVLEAANGEQGIKLAEEEYPDVIVSDVMMPGMDGISLCAKLRENARTSHIPVILLTARTSLVNRIEGLESGADDYITKPFNAQVLKLKVRNLIDSREQLKKMFSDNRELNVEPKKVKLSSSDEKFIQMALDSVEQNMANFEYSAEDFGRDIGMSRMQVYRKLKALTGQSANEFIRTIRLKRAAQLLEQNELTIAEVTYNVGFQDLQYFRNCFKKLFGVNPSGYGKQENDSK</sequence>
<dbReference type="Gene3D" id="2.60.40.10">
    <property type="entry name" value="Immunoglobulins"/>
    <property type="match status" value="1"/>
</dbReference>
<keyword evidence="11" id="KW-0804">Transcription</keyword>
<dbReference type="EC" id="2.7.13.3" evidence="2"/>
<dbReference type="Pfam" id="PF00072">
    <property type="entry name" value="Response_reg"/>
    <property type="match status" value="1"/>
</dbReference>
<comment type="catalytic activity">
    <reaction evidence="1">
        <text>ATP + protein L-histidine = ADP + protein N-phospho-L-histidine.</text>
        <dbReference type="EC" id="2.7.13.3"/>
    </reaction>
</comment>
<dbReference type="InterPro" id="IPR001789">
    <property type="entry name" value="Sig_transdc_resp-reg_receiver"/>
</dbReference>
<dbReference type="Gene3D" id="3.30.565.10">
    <property type="entry name" value="Histidine kinase-like ATPase, C-terminal domain"/>
    <property type="match status" value="1"/>
</dbReference>
<keyword evidence="3 12" id="KW-0597">Phosphoprotein</keyword>
<dbReference type="SUPFAM" id="SSF46689">
    <property type="entry name" value="Homeodomain-like"/>
    <property type="match status" value="1"/>
</dbReference>
<evidence type="ECO:0000256" key="11">
    <source>
        <dbReference type="ARBA" id="ARBA00023163"/>
    </source>
</evidence>
<protein>
    <recommendedName>
        <fullName evidence="2">histidine kinase</fullName>
        <ecNumber evidence="2">2.7.13.3</ecNumber>
    </recommendedName>
</protein>
<dbReference type="GO" id="GO:0043565">
    <property type="term" value="F:sequence-specific DNA binding"/>
    <property type="evidence" value="ECO:0007669"/>
    <property type="project" value="InterPro"/>
</dbReference>
<dbReference type="InterPro" id="IPR003661">
    <property type="entry name" value="HisK_dim/P_dom"/>
</dbReference>
<dbReference type="SUPFAM" id="SSF52172">
    <property type="entry name" value="CheY-like"/>
    <property type="match status" value="1"/>
</dbReference>
<evidence type="ECO:0000256" key="8">
    <source>
        <dbReference type="ARBA" id="ARBA00023012"/>
    </source>
</evidence>
<keyword evidence="7" id="KW-0067">ATP-binding</keyword>
<evidence type="ECO:0000256" key="9">
    <source>
        <dbReference type="ARBA" id="ARBA00023015"/>
    </source>
</evidence>
<gene>
    <name evidence="16" type="ORF">JMN32_25375</name>
</gene>
<feature type="domain" description="Histidine kinase" evidence="14">
    <location>
        <begin position="884"/>
        <end position="1097"/>
    </location>
</feature>
<evidence type="ECO:0000256" key="1">
    <source>
        <dbReference type="ARBA" id="ARBA00000085"/>
    </source>
</evidence>
<dbReference type="PROSITE" id="PS01124">
    <property type="entry name" value="HTH_ARAC_FAMILY_2"/>
    <property type="match status" value="1"/>
</dbReference>
<evidence type="ECO:0000259" key="13">
    <source>
        <dbReference type="PROSITE" id="PS01124"/>
    </source>
</evidence>
<feature type="domain" description="Response regulatory" evidence="15">
    <location>
        <begin position="1150"/>
        <end position="1265"/>
    </location>
</feature>
<reference evidence="16" key="1">
    <citation type="submission" date="2021-01" db="EMBL/GenBank/DDBJ databases">
        <title>Fulvivirga kasyanovii gen. nov., sp nov., a novel member of the phylum Bacteroidetes isolated from seawater in a mussel farm.</title>
        <authorList>
            <person name="Zhao L.-H."/>
            <person name="Wang Z.-J."/>
        </authorList>
    </citation>
    <scope>NUCLEOTIDE SEQUENCE</scope>
    <source>
        <strain evidence="16">29W222</strain>
    </source>
</reference>
<dbReference type="PROSITE" id="PS00041">
    <property type="entry name" value="HTH_ARAC_FAMILY_1"/>
    <property type="match status" value="1"/>
</dbReference>
<dbReference type="Pfam" id="PF07495">
    <property type="entry name" value="Y_Y_Y"/>
    <property type="match status" value="1"/>
</dbReference>
<organism evidence="16 17">
    <name type="scientific">Fulvivirga marina</name>
    <dbReference type="NCBI Taxonomy" id="2494733"/>
    <lineage>
        <taxon>Bacteria</taxon>
        <taxon>Pseudomonadati</taxon>
        <taxon>Bacteroidota</taxon>
        <taxon>Cytophagia</taxon>
        <taxon>Cytophagales</taxon>
        <taxon>Fulvivirgaceae</taxon>
        <taxon>Fulvivirga</taxon>
    </lineage>
</organism>
<evidence type="ECO:0000313" key="16">
    <source>
        <dbReference type="EMBL" id="MBL6449666.1"/>
    </source>
</evidence>
<evidence type="ECO:0000259" key="14">
    <source>
        <dbReference type="PROSITE" id="PS50109"/>
    </source>
</evidence>
<dbReference type="FunFam" id="2.60.40.10:FF:000791">
    <property type="entry name" value="Two-component system sensor histidine kinase/response regulator"/>
    <property type="match status" value="1"/>
</dbReference>
<dbReference type="CDD" id="cd00082">
    <property type="entry name" value="HisKA"/>
    <property type="match status" value="1"/>
</dbReference>
<dbReference type="InterPro" id="IPR015943">
    <property type="entry name" value="WD40/YVTN_repeat-like_dom_sf"/>
</dbReference>
<dbReference type="InterPro" id="IPR009057">
    <property type="entry name" value="Homeodomain-like_sf"/>
</dbReference>
<evidence type="ECO:0000256" key="2">
    <source>
        <dbReference type="ARBA" id="ARBA00012438"/>
    </source>
</evidence>
<dbReference type="SUPFAM" id="SSF47384">
    <property type="entry name" value="Homodimeric domain of signal transducing histidine kinase"/>
    <property type="match status" value="1"/>
</dbReference>
<keyword evidence="6" id="KW-0418">Kinase</keyword>
<dbReference type="PANTHER" id="PTHR43547:SF2">
    <property type="entry name" value="HYBRID SIGNAL TRANSDUCTION HISTIDINE KINASE C"/>
    <property type="match status" value="1"/>
</dbReference>
<dbReference type="FunFam" id="1.10.287.130:FF:000045">
    <property type="entry name" value="Two-component system sensor histidine kinase/response regulator"/>
    <property type="match status" value="1"/>
</dbReference>
<proteinExistence type="predicted"/>
<dbReference type="InterPro" id="IPR004358">
    <property type="entry name" value="Sig_transdc_His_kin-like_C"/>
</dbReference>
<evidence type="ECO:0000256" key="12">
    <source>
        <dbReference type="PROSITE-ProRule" id="PRU00169"/>
    </source>
</evidence>
<dbReference type="InterPro" id="IPR036890">
    <property type="entry name" value="HATPase_C_sf"/>
</dbReference>
<keyword evidence="17" id="KW-1185">Reference proteome</keyword>
<dbReference type="SUPFAM" id="SSF101898">
    <property type="entry name" value="NHL repeat"/>
    <property type="match status" value="1"/>
</dbReference>
<dbReference type="Gene3D" id="2.130.10.10">
    <property type="entry name" value="YVTN repeat-like/Quinoprotein amine dehydrogenase"/>
    <property type="match status" value="3"/>
</dbReference>
<evidence type="ECO:0000259" key="15">
    <source>
        <dbReference type="PROSITE" id="PS50110"/>
    </source>
</evidence>
<comment type="caution">
    <text evidence="16">The sequence shown here is derived from an EMBL/GenBank/DDBJ whole genome shotgun (WGS) entry which is preliminary data.</text>
</comment>
<dbReference type="Proteomes" id="UP000614216">
    <property type="component" value="Unassembled WGS sequence"/>
</dbReference>
<evidence type="ECO:0000256" key="10">
    <source>
        <dbReference type="ARBA" id="ARBA00023125"/>
    </source>
</evidence>
<dbReference type="SMART" id="SM00448">
    <property type="entry name" value="REC"/>
    <property type="match status" value="1"/>
</dbReference>